<feature type="transmembrane region" description="Helical" evidence="1">
    <location>
        <begin position="298"/>
        <end position="317"/>
    </location>
</feature>
<keyword evidence="1" id="KW-0472">Membrane</keyword>
<dbReference type="SUPFAM" id="SSF48452">
    <property type="entry name" value="TPR-like"/>
    <property type="match status" value="1"/>
</dbReference>
<feature type="transmembrane region" description="Helical" evidence="1">
    <location>
        <begin position="142"/>
        <end position="162"/>
    </location>
</feature>
<feature type="transmembrane region" description="Helical" evidence="1">
    <location>
        <begin position="258"/>
        <end position="278"/>
    </location>
</feature>
<feature type="transmembrane region" description="Helical" evidence="1">
    <location>
        <begin position="74"/>
        <end position="96"/>
    </location>
</feature>
<feature type="transmembrane region" description="Helical" evidence="1">
    <location>
        <begin position="174"/>
        <end position="195"/>
    </location>
</feature>
<keyword evidence="3" id="KW-1185">Reference proteome</keyword>
<accession>A0ABW6DE84</accession>
<sequence>MQQKIQTIVLSLLSYLCLSCLVFLFWLKPELIQVNEISELIPDQGTVDQNQALQLQSTILFVRQSFNLSVITPASWPLVISFSLFSIGLSVLIVLFKKSTRISWDYLGSGLVLGLGIIFWSLPQINTTELLLFLSDQLNMLGIAALMALSILSSSAIPQAIFQIGHTNSYSLSLKNWTILAGFYAGNLFLSYANTHLYWDLGLHIPPILFGIASWILFLWDDKHHGLLRIGLGFIAIAVLFNWASLGNDAGIAAWEHWTLICHLTMAILFPLFLISNFQTPIRQNLPVYKITHKAPRVPLNLIYIGICILSIAWVFARNGSAWHQVKAALANQSGDIAWLLHDKKQAEFAYQHAMGHSKLNGQSSFRLANLALEAHDLETAAYYLSTSQLKHPTDASYVGLANIFQQENQYFQALFTLQKANQIFPENLRILTQMARTYESLQIVDSAQYFYQKAALAFPKNALAQANLLYSQKKVILDLPIDNPSIHTNKLAILLKNGTFATDTPSIENLDPTGDLRDWANIYNSMLYFKGKLDILPTQRWIAKGYGNTIFPELLLLDAWQDYYHQKPLRALEKLSLVVDSDATGKLDAYKNIVDYWRKSMRMTRGQLPKKDLKSALLAIEAYPFQPDILQEAILILNTNKREKQAYEASLQAARWNENEAVFQWIYALQALKMGEIDYAKEAMNRLNILDKKLFTASKSVFDKELQQAVARQKF</sequence>
<dbReference type="InterPro" id="IPR011990">
    <property type="entry name" value="TPR-like_helical_dom_sf"/>
</dbReference>
<dbReference type="EMBL" id="JBBKXZ010000002">
    <property type="protein sequence ID" value="MFD3394153.1"/>
    <property type="molecule type" value="Genomic_DNA"/>
</dbReference>
<protein>
    <recommendedName>
        <fullName evidence="4">Tetratricopeptide repeat protein</fullName>
    </recommendedName>
</protein>
<dbReference type="Proteomes" id="UP001598138">
    <property type="component" value="Unassembled WGS sequence"/>
</dbReference>
<organism evidence="2 3">
    <name type="scientific">Aquirufa avitistagni</name>
    <dbReference type="NCBI Taxonomy" id="3104728"/>
    <lineage>
        <taxon>Bacteria</taxon>
        <taxon>Pseudomonadati</taxon>
        <taxon>Bacteroidota</taxon>
        <taxon>Cytophagia</taxon>
        <taxon>Cytophagales</taxon>
        <taxon>Flectobacillaceae</taxon>
        <taxon>Aquirufa</taxon>
    </lineage>
</organism>
<dbReference type="RefSeq" id="WP_377983040.1">
    <property type="nucleotide sequence ID" value="NZ_JBBKXZ010000002.1"/>
</dbReference>
<reference evidence="2 3" key="1">
    <citation type="submission" date="2024-03" db="EMBL/GenBank/DDBJ databases">
        <title>Aquirufa genome sequencing.</title>
        <authorList>
            <person name="Pitt A."/>
            <person name="Hahn M.W."/>
        </authorList>
    </citation>
    <scope>NUCLEOTIDE SEQUENCE [LARGE SCALE GENOMIC DNA]</scope>
    <source>
        <strain evidence="2 3">OSTEICH-129V</strain>
    </source>
</reference>
<proteinExistence type="predicted"/>
<dbReference type="Gene3D" id="1.25.40.10">
    <property type="entry name" value="Tetratricopeptide repeat domain"/>
    <property type="match status" value="1"/>
</dbReference>
<gene>
    <name evidence="2" type="ORF">U0R10_05940</name>
</gene>
<name>A0ABW6DE84_9BACT</name>
<feature type="transmembrane region" description="Helical" evidence="1">
    <location>
        <begin position="103"/>
        <end position="122"/>
    </location>
</feature>
<evidence type="ECO:0008006" key="4">
    <source>
        <dbReference type="Google" id="ProtNLM"/>
    </source>
</evidence>
<comment type="caution">
    <text evidence="2">The sequence shown here is derived from an EMBL/GenBank/DDBJ whole genome shotgun (WGS) entry which is preliminary data.</text>
</comment>
<evidence type="ECO:0000313" key="2">
    <source>
        <dbReference type="EMBL" id="MFD3394153.1"/>
    </source>
</evidence>
<evidence type="ECO:0000256" key="1">
    <source>
        <dbReference type="SAM" id="Phobius"/>
    </source>
</evidence>
<feature type="transmembrane region" description="Helical" evidence="1">
    <location>
        <begin position="7"/>
        <end position="27"/>
    </location>
</feature>
<feature type="transmembrane region" description="Helical" evidence="1">
    <location>
        <begin position="201"/>
        <end position="220"/>
    </location>
</feature>
<evidence type="ECO:0000313" key="3">
    <source>
        <dbReference type="Proteomes" id="UP001598138"/>
    </source>
</evidence>
<keyword evidence="1" id="KW-0812">Transmembrane</keyword>
<keyword evidence="1" id="KW-1133">Transmembrane helix</keyword>
<feature type="transmembrane region" description="Helical" evidence="1">
    <location>
        <begin position="227"/>
        <end position="246"/>
    </location>
</feature>